<dbReference type="PRINTS" id="PR00385">
    <property type="entry name" value="P450"/>
</dbReference>
<feature type="binding site" description="axial binding residue" evidence="10">
    <location>
        <position position="354"/>
    </location>
    <ligand>
        <name>heme</name>
        <dbReference type="ChEBI" id="CHEBI:30413"/>
    </ligand>
    <ligandPart>
        <name>Fe</name>
        <dbReference type="ChEBI" id="CHEBI:18248"/>
    </ligandPart>
</feature>
<dbReference type="CDD" id="cd11026">
    <property type="entry name" value="CYP2"/>
    <property type="match status" value="1"/>
</dbReference>
<evidence type="ECO:0000256" key="11">
    <source>
        <dbReference type="RuleBase" id="RU000461"/>
    </source>
</evidence>
<dbReference type="GO" id="GO:0006805">
    <property type="term" value="P:xenobiotic metabolic process"/>
    <property type="evidence" value="ECO:0007669"/>
    <property type="project" value="TreeGrafter"/>
</dbReference>
<evidence type="ECO:0000256" key="8">
    <source>
        <dbReference type="ARBA" id="ARBA00023033"/>
    </source>
</evidence>
<evidence type="ECO:0000256" key="3">
    <source>
        <dbReference type="ARBA" id="ARBA00010617"/>
    </source>
</evidence>
<evidence type="ECO:0000313" key="13">
    <source>
        <dbReference type="Proteomes" id="UP001221898"/>
    </source>
</evidence>
<comment type="cofactor">
    <cofactor evidence="1 10">
        <name>heme</name>
        <dbReference type="ChEBI" id="CHEBI:30413"/>
    </cofactor>
</comment>
<evidence type="ECO:0000256" key="7">
    <source>
        <dbReference type="ARBA" id="ARBA00023004"/>
    </source>
</evidence>
<keyword evidence="13" id="KW-1185">Reference proteome</keyword>
<dbReference type="GO" id="GO:0005506">
    <property type="term" value="F:iron ion binding"/>
    <property type="evidence" value="ECO:0007669"/>
    <property type="project" value="InterPro"/>
</dbReference>
<keyword evidence="5 10" id="KW-0479">Metal-binding</keyword>
<dbReference type="GO" id="GO:0006082">
    <property type="term" value="P:organic acid metabolic process"/>
    <property type="evidence" value="ECO:0007669"/>
    <property type="project" value="TreeGrafter"/>
</dbReference>
<accession>A0AAD7WA32</accession>
<name>A0AAD7WA32_9TELE</name>
<reference evidence="12" key="1">
    <citation type="journal article" date="2023" name="Science">
        <title>Genome structures resolve the early diversification of teleost fishes.</title>
        <authorList>
            <person name="Parey E."/>
            <person name="Louis A."/>
            <person name="Montfort J."/>
            <person name="Bouchez O."/>
            <person name="Roques C."/>
            <person name="Iampietro C."/>
            <person name="Lluch J."/>
            <person name="Castinel A."/>
            <person name="Donnadieu C."/>
            <person name="Desvignes T."/>
            <person name="Floi Bucao C."/>
            <person name="Jouanno E."/>
            <person name="Wen M."/>
            <person name="Mejri S."/>
            <person name="Dirks R."/>
            <person name="Jansen H."/>
            <person name="Henkel C."/>
            <person name="Chen W.J."/>
            <person name="Zahm M."/>
            <person name="Cabau C."/>
            <person name="Klopp C."/>
            <person name="Thompson A.W."/>
            <person name="Robinson-Rechavi M."/>
            <person name="Braasch I."/>
            <person name="Lecointre G."/>
            <person name="Bobe J."/>
            <person name="Postlethwait J.H."/>
            <person name="Berthelot C."/>
            <person name="Roest Crollius H."/>
            <person name="Guiguen Y."/>
        </authorList>
    </citation>
    <scope>NUCLEOTIDE SEQUENCE</scope>
    <source>
        <strain evidence="12">NC1722</strain>
    </source>
</reference>
<evidence type="ECO:0000256" key="9">
    <source>
        <dbReference type="ARBA" id="ARBA00023136"/>
    </source>
</evidence>
<keyword evidence="6 11" id="KW-0560">Oxidoreductase</keyword>
<dbReference type="SUPFAM" id="SSF48264">
    <property type="entry name" value="Cytochrome P450"/>
    <property type="match status" value="1"/>
</dbReference>
<evidence type="ECO:0000256" key="5">
    <source>
        <dbReference type="ARBA" id="ARBA00022723"/>
    </source>
</evidence>
<evidence type="ECO:0000256" key="1">
    <source>
        <dbReference type="ARBA" id="ARBA00001971"/>
    </source>
</evidence>
<comment type="similarity">
    <text evidence="3 11">Belongs to the cytochrome P450 family.</text>
</comment>
<dbReference type="AlphaFoldDB" id="A0AAD7WA32"/>
<dbReference type="InterPro" id="IPR050182">
    <property type="entry name" value="Cytochrome_P450_fam2"/>
</dbReference>
<dbReference type="PANTHER" id="PTHR24300:SF177">
    <property type="entry name" value="CYTOCHROME P450 2J2"/>
    <property type="match status" value="1"/>
</dbReference>
<dbReference type="GO" id="GO:0020037">
    <property type="term" value="F:heme binding"/>
    <property type="evidence" value="ECO:0007669"/>
    <property type="project" value="InterPro"/>
</dbReference>
<dbReference type="EMBL" id="JAINUG010000194">
    <property type="protein sequence ID" value="KAJ8388424.1"/>
    <property type="molecule type" value="Genomic_DNA"/>
</dbReference>
<keyword evidence="8 11" id="KW-0503">Monooxygenase</keyword>
<protein>
    <recommendedName>
        <fullName evidence="14">Cytochrome P450</fullName>
    </recommendedName>
</protein>
<dbReference type="InterPro" id="IPR001128">
    <property type="entry name" value="Cyt_P450"/>
</dbReference>
<evidence type="ECO:0000313" key="12">
    <source>
        <dbReference type="EMBL" id="KAJ8388424.1"/>
    </source>
</evidence>
<dbReference type="InterPro" id="IPR002401">
    <property type="entry name" value="Cyt_P450_E_grp-I"/>
</dbReference>
<sequence>MVKEALVTQADNFVDRPPSPMGDRLYSGNGIFLSNGYRWKKQRRFALTTLRNFGLGKKSLESVICEESRFLQEEIEREQGNPFDPHLLLNNSVSNIICFMVFGHRFDYSDHNFQILLKLLFETVQLDSSIWAQLYEAFPTVMKYLPGPHNDIFSHYQEISDFVRGELEKHKEDRDPSSPRDYIDSFLAEIENNTHDPEAGFEETNLILCALDLFLAGTETTSTTLRWALVYMMKYPDIQEKVQAEIDQVIGQSRQPTMADRANMPYTDAVIHEVQRMGNIVPLNALRMANKDTTLGGYFIPKGTSVLTNLTSVMFDKTMWETPDTFNPGHFLDSDGKFMKRDAFLPFSAGKRVCLGEQLAKMELFLFFIFIFQKFSFSPPQGVEISLEAKFGTTLTPVPFKICATPR</sequence>
<evidence type="ECO:0000256" key="4">
    <source>
        <dbReference type="ARBA" id="ARBA00022617"/>
    </source>
</evidence>
<dbReference type="GO" id="GO:0005737">
    <property type="term" value="C:cytoplasm"/>
    <property type="evidence" value="ECO:0007669"/>
    <property type="project" value="TreeGrafter"/>
</dbReference>
<evidence type="ECO:0000256" key="6">
    <source>
        <dbReference type="ARBA" id="ARBA00023002"/>
    </source>
</evidence>
<dbReference type="Gene3D" id="1.10.630.10">
    <property type="entry name" value="Cytochrome P450"/>
    <property type="match status" value="1"/>
</dbReference>
<dbReference type="GO" id="GO:0016712">
    <property type="term" value="F:oxidoreductase activity, acting on paired donors, with incorporation or reduction of molecular oxygen, reduced flavin or flavoprotein as one donor, and incorporation of one atom of oxygen"/>
    <property type="evidence" value="ECO:0007669"/>
    <property type="project" value="TreeGrafter"/>
</dbReference>
<dbReference type="PROSITE" id="PS00086">
    <property type="entry name" value="CYTOCHROME_P450"/>
    <property type="match status" value="1"/>
</dbReference>
<proteinExistence type="inferred from homology"/>
<dbReference type="InterPro" id="IPR036396">
    <property type="entry name" value="Cyt_P450_sf"/>
</dbReference>
<dbReference type="PANTHER" id="PTHR24300">
    <property type="entry name" value="CYTOCHROME P450 508A4-RELATED"/>
    <property type="match status" value="1"/>
</dbReference>
<keyword evidence="9" id="KW-0472">Membrane</keyword>
<organism evidence="12 13">
    <name type="scientific">Aldrovandia affinis</name>
    <dbReference type="NCBI Taxonomy" id="143900"/>
    <lineage>
        <taxon>Eukaryota</taxon>
        <taxon>Metazoa</taxon>
        <taxon>Chordata</taxon>
        <taxon>Craniata</taxon>
        <taxon>Vertebrata</taxon>
        <taxon>Euteleostomi</taxon>
        <taxon>Actinopterygii</taxon>
        <taxon>Neopterygii</taxon>
        <taxon>Teleostei</taxon>
        <taxon>Notacanthiformes</taxon>
        <taxon>Halosauridae</taxon>
        <taxon>Aldrovandia</taxon>
    </lineage>
</organism>
<comment type="caution">
    <text evidence="12">The sequence shown here is derived from an EMBL/GenBank/DDBJ whole genome shotgun (WGS) entry which is preliminary data.</text>
</comment>
<dbReference type="InterPro" id="IPR017972">
    <property type="entry name" value="Cyt_P450_CS"/>
</dbReference>
<dbReference type="FunFam" id="1.10.630.10:FF:000004">
    <property type="entry name" value="cytochrome P450 2D15 isoform X1"/>
    <property type="match status" value="1"/>
</dbReference>
<keyword evidence="4 10" id="KW-0349">Heme</keyword>
<gene>
    <name evidence="12" type="ORF">AAFF_G00133000</name>
</gene>
<dbReference type="GO" id="GO:0016020">
    <property type="term" value="C:membrane"/>
    <property type="evidence" value="ECO:0007669"/>
    <property type="project" value="UniProtKB-SubCell"/>
</dbReference>
<evidence type="ECO:0000256" key="10">
    <source>
        <dbReference type="PIRSR" id="PIRSR602401-1"/>
    </source>
</evidence>
<evidence type="ECO:0000256" key="2">
    <source>
        <dbReference type="ARBA" id="ARBA00004370"/>
    </source>
</evidence>
<evidence type="ECO:0008006" key="14">
    <source>
        <dbReference type="Google" id="ProtNLM"/>
    </source>
</evidence>
<dbReference type="Proteomes" id="UP001221898">
    <property type="component" value="Unassembled WGS sequence"/>
</dbReference>
<dbReference type="PRINTS" id="PR00463">
    <property type="entry name" value="EP450I"/>
</dbReference>
<keyword evidence="7 10" id="KW-0408">Iron</keyword>
<comment type="subcellular location">
    <subcellularLocation>
        <location evidence="2">Membrane</location>
    </subcellularLocation>
</comment>
<dbReference type="Pfam" id="PF00067">
    <property type="entry name" value="p450"/>
    <property type="match status" value="1"/>
</dbReference>